<feature type="domain" description="Peptidase S54 rhomboid" evidence="9">
    <location>
        <begin position="71"/>
        <end position="181"/>
    </location>
</feature>
<dbReference type="InterPro" id="IPR022764">
    <property type="entry name" value="Peptidase_S54_rhomboid_dom"/>
</dbReference>
<evidence type="ECO:0000256" key="2">
    <source>
        <dbReference type="ARBA" id="ARBA00009045"/>
    </source>
</evidence>
<dbReference type="GO" id="GO:0004252">
    <property type="term" value="F:serine-type endopeptidase activity"/>
    <property type="evidence" value="ECO:0007669"/>
    <property type="project" value="InterPro"/>
</dbReference>
<dbReference type="Proteomes" id="UP000794436">
    <property type="component" value="Unassembled WGS sequence"/>
</dbReference>
<comment type="caution">
    <text evidence="10">The sequence shown here is derived from an EMBL/GenBank/DDBJ whole genome shotgun (WGS) entry which is preliminary data.</text>
</comment>
<keyword evidence="6 8" id="KW-0472">Membrane</keyword>
<evidence type="ECO:0000313" key="11">
    <source>
        <dbReference type="Proteomes" id="UP000794436"/>
    </source>
</evidence>
<evidence type="ECO:0000256" key="3">
    <source>
        <dbReference type="ARBA" id="ARBA00022692"/>
    </source>
</evidence>
<dbReference type="OrthoDB" id="418595at2759"/>
<feature type="region of interest" description="Disordered" evidence="7">
    <location>
        <begin position="1"/>
        <end position="20"/>
    </location>
</feature>
<dbReference type="InterPro" id="IPR035952">
    <property type="entry name" value="Rhomboid-like_sf"/>
</dbReference>
<evidence type="ECO:0000256" key="1">
    <source>
        <dbReference type="ARBA" id="ARBA00004141"/>
    </source>
</evidence>
<gene>
    <name evidence="10" type="ORF">Poli38472_003237</name>
</gene>
<sequence length="221" mass="24789">MVPNKFRTQRRSFGDGGEHRQSVFDSADRVLFVLIGTNLVVTTLWSKADTHLRKAMMVAFFTTSIVHLEKGNYHTVFTSMFSHVDLSQLFTNMLGLYFFGRDISHILGSKRFLGLYLAGGVLSSCAALEEQMRSRRVSPNLGANGAVNAITALSILLYPHTTFRVFGILPVRSWFAGSLFIGRDFFDWIGKNRDALFASLASIGCGGLYYVSMLRNVRRLR</sequence>
<organism evidence="10 11">
    <name type="scientific">Pythium oligandrum</name>
    <name type="common">Mycoparasitic fungus</name>
    <dbReference type="NCBI Taxonomy" id="41045"/>
    <lineage>
        <taxon>Eukaryota</taxon>
        <taxon>Sar</taxon>
        <taxon>Stramenopiles</taxon>
        <taxon>Oomycota</taxon>
        <taxon>Peronosporomycetes</taxon>
        <taxon>Pythiales</taxon>
        <taxon>Pythiaceae</taxon>
        <taxon>Pythium</taxon>
    </lineage>
</organism>
<dbReference type="SUPFAM" id="SSF144091">
    <property type="entry name" value="Rhomboid-like"/>
    <property type="match status" value="1"/>
</dbReference>
<dbReference type="AlphaFoldDB" id="A0A8K1C784"/>
<dbReference type="GO" id="GO:0016020">
    <property type="term" value="C:membrane"/>
    <property type="evidence" value="ECO:0007669"/>
    <property type="project" value="UniProtKB-SubCell"/>
</dbReference>
<comment type="similarity">
    <text evidence="2">Belongs to the peptidase S54 family.</text>
</comment>
<dbReference type="InterPro" id="IPR050925">
    <property type="entry name" value="Rhomboid_protease_S54"/>
</dbReference>
<evidence type="ECO:0000256" key="6">
    <source>
        <dbReference type="ARBA" id="ARBA00023136"/>
    </source>
</evidence>
<evidence type="ECO:0000313" key="10">
    <source>
        <dbReference type="EMBL" id="TMW57312.1"/>
    </source>
</evidence>
<evidence type="ECO:0000256" key="8">
    <source>
        <dbReference type="SAM" id="Phobius"/>
    </source>
</evidence>
<proteinExistence type="inferred from homology"/>
<keyword evidence="4" id="KW-0378">Hydrolase</keyword>
<protein>
    <recommendedName>
        <fullName evidence="9">Peptidase S54 rhomboid domain-containing protein</fullName>
    </recommendedName>
</protein>
<name>A0A8K1C784_PYTOL</name>
<evidence type="ECO:0000256" key="7">
    <source>
        <dbReference type="SAM" id="MobiDB-lite"/>
    </source>
</evidence>
<dbReference type="PANTHER" id="PTHR43731:SF14">
    <property type="entry name" value="PRESENILIN-ASSOCIATED RHOMBOID-LIKE PROTEIN, MITOCHONDRIAL"/>
    <property type="match status" value="1"/>
</dbReference>
<keyword evidence="3 8" id="KW-0812">Transmembrane</keyword>
<dbReference type="EMBL" id="SPLM01000144">
    <property type="protein sequence ID" value="TMW57312.1"/>
    <property type="molecule type" value="Genomic_DNA"/>
</dbReference>
<evidence type="ECO:0000256" key="5">
    <source>
        <dbReference type="ARBA" id="ARBA00022989"/>
    </source>
</evidence>
<evidence type="ECO:0000259" key="9">
    <source>
        <dbReference type="Pfam" id="PF01694"/>
    </source>
</evidence>
<feature type="transmembrane region" description="Helical" evidence="8">
    <location>
        <begin position="141"/>
        <end position="158"/>
    </location>
</feature>
<dbReference type="Pfam" id="PF01694">
    <property type="entry name" value="Rhomboid"/>
    <property type="match status" value="1"/>
</dbReference>
<dbReference type="PANTHER" id="PTHR43731">
    <property type="entry name" value="RHOMBOID PROTEASE"/>
    <property type="match status" value="1"/>
</dbReference>
<keyword evidence="5 8" id="KW-1133">Transmembrane helix</keyword>
<dbReference type="Gene3D" id="1.20.1540.10">
    <property type="entry name" value="Rhomboid-like"/>
    <property type="match status" value="1"/>
</dbReference>
<reference evidence="10" key="1">
    <citation type="submission" date="2019-03" db="EMBL/GenBank/DDBJ databases">
        <title>Long read genome sequence of the mycoparasitic Pythium oligandrum ATCC 38472 isolated from sugarbeet rhizosphere.</title>
        <authorList>
            <person name="Gaulin E."/>
        </authorList>
    </citation>
    <scope>NUCLEOTIDE SEQUENCE</scope>
    <source>
        <strain evidence="10">ATCC 38472_TT</strain>
    </source>
</reference>
<evidence type="ECO:0000256" key="4">
    <source>
        <dbReference type="ARBA" id="ARBA00022801"/>
    </source>
</evidence>
<keyword evidence="11" id="KW-1185">Reference proteome</keyword>
<accession>A0A8K1C784</accession>
<comment type="subcellular location">
    <subcellularLocation>
        <location evidence="1">Membrane</location>
        <topology evidence="1">Multi-pass membrane protein</topology>
    </subcellularLocation>
</comment>
<feature type="transmembrane region" description="Helical" evidence="8">
    <location>
        <begin position="195"/>
        <end position="212"/>
    </location>
</feature>